<dbReference type="Gene3D" id="3.90.260.10">
    <property type="entry name" value="Transglutaminase-like"/>
    <property type="match status" value="1"/>
</dbReference>
<dbReference type="InterPro" id="IPR050779">
    <property type="entry name" value="Transglutaminase"/>
</dbReference>
<dbReference type="Proteomes" id="UP000245119">
    <property type="component" value="Linkage Group LG12"/>
</dbReference>
<dbReference type="Gene3D" id="2.60.40.10">
    <property type="entry name" value="Immunoglobulins"/>
    <property type="match status" value="2"/>
</dbReference>
<comment type="caution">
    <text evidence="2">The sequence shown here is derived from an EMBL/GenBank/DDBJ whole genome shotgun (WGS) entry which is preliminary data.</text>
</comment>
<dbReference type="InterPro" id="IPR036985">
    <property type="entry name" value="Transglutaminase-like_sf"/>
</dbReference>
<sequence length="405" mass="45760">MFAVCRTLGIPCRSLTNFSSAHDADNTCTIDRYFDEAGNSLRNFTNDSVWNFHCWNDVWIMRPDLPPGYDGWHALDSTPQERSLGFFQCGPCPVAAVRKGDINIGYDTAFVFAEHGNQDKHKTTDRTALKNRTVFDFDDSFVRLDITEEYKPKEGSDAERRSVEKALRYTRFGEILFQGQAELKVELKEEDNKKTFVGQDVVANFVVTNITTVDRRVAVTLTARNTHYWDRGIGDDNIAKEKFGAVVLPSGQSQTFSLKIPYAEYMKGNDEWLSLFVYGCAVDLNDDMPYSAQRPYTGPAEAKSEQPVDVMVSVVNPLPDRPLTGCQFIMTGSLELADKGDKRFTSYFRMLRADVSDVKAGEKFSISFKLKGTTTVANKTKSMKFNLKSNELRDLNGDYELKLVL</sequence>
<dbReference type="SMART" id="SM00460">
    <property type="entry name" value="TGc"/>
    <property type="match status" value="1"/>
</dbReference>
<dbReference type="InterPro" id="IPR002931">
    <property type="entry name" value="Transglutaminase-like"/>
</dbReference>
<evidence type="ECO:0000313" key="2">
    <source>
        <dbReference type="EMBL" id="PVD20987.1"/>
    </source>
</evidence>
<evidence type="ECO:0000313" key="3">
    <source>
        <dbReference type="Proteomes" id="UP000245119"/>
    </source>
</evidence>
<organism evidence="2 3">
    <name type="scientific">Pomacea canaliculata</name>
    <name type="common">Golden apple snail</name>
    <dbReference type="NCBI Taxonomy" id="400727"/>
    <lineage>
        <taxon>Eukaryota</taxon>
        <taxon>Metazoa</taxon>
        <taxon>Spiralia</taxon>
        <taxon>Lophotrochozoa</taxon>
        <taxon>Mollusca</taxon>
        <taxon>Gastropoda</taxon>
        <taxon>Caenogastropoda</taxon>
        <taxon>Architaenioglossa</taxon>
        <taxon>Ampullarioidea</taxon>
        <taxon>Ampullariidae</taxon>
        <taxon>Pomacea</taxon>
    </lineage>
</organism>
<accession>A0A2T7NII5</accession>
<dbReference type="OrthoDB" id="437511at2759"/>
<gene>
    <name evidence="2" type="ORF">C0Q70_19151</name>
</gene>
<keyword evidence="3" id="KW-1185">Reference proteome</keyword>
<dbReference type="STRING" id="400727.A0A2T7NII5"/>
<dbReference type="PANTHER" id="PTHR11590:SF40">
    <property type="entry name" value="HEMOCYTE PROTEIN-GLUTAMINE GAMMA-GLUTAMYLTRANSFERASE-LIKE PROTEIN"/>
    <property type="match status" value="1"/>
</dbReference>
<feature type="domain" description="Transglutaminase-like" evidence="1">
    <location>
        <begin position="1"/>
        <end position="79"/>
    </location>
</feature>
<dbReference type="SUPFAM" id="SSF49309">
    <property type="entry name" value="Transglutaminase, two C-terminal domains"/>
    <property type="match status" value="1"/>
</dbReference>
<name>A0A2T7NII5_POMCA</name>
<evidence type="ECO:0000259" key="1">
    <source>
        <dbReference type="SMART" id="SM00460"/>
    </source>
</evidence>
<protein>
    <recommendedName>
        <fullName evidence="1">Transglutaminase-like domain-containing protein</fullName>
    </recommendedName>
</protein>
<dbReference type="AlphaFoldDB" id="A0A2T7NII5"/>
<dbReference type="SUPFAM" id="SSF54001">
    <property type="entry name" value="Cysteine proteinases"/>
    <property type="match status" value="1"/>
</dbReference>
<dbReference type="Pfam" id="PF01841">
    <property type="entry name" value="Transglut_core"/>
    <property type="match status" value="1"/>
</dbReference>
<dbReference type="InterPro" id="IPR038765">
    <property type="entry name" value="Papain-like_cys_pep_sf"/>
</dbReference>
<dbReference type="PANTHER" id="PTHR11590">
    <property type="entry name" value="PROTEIN-GLUTAMINE GAMMA-GLUTAMYLTRANSFERASE"/>
    <property type="match status" value="1"/>
</dbReference>
<dbReference type="InterPro" id="IPR013783">
    <property type="entry name" value="Ig-like_fold"/>
</dbReference>
<dbReference type="GO" id="GO:0003810">
    <property type="term" value="F:protein-glutamine gamma-glutamyltransferase activity"/>
    <property type="evidence" value="ECO:0007669"/>
    <property type="project" value="InterPro"/>
</dbReference>
<reference evidence="2 3" key="1">
    <citation type="submission" date="2018-04" db="EMBL/GenBank/DDBJ databases">
        <title>The genome of golden apple snail Pomacea canaliculata provides insight into stress tolerance and invasive adaptation.</title>
        <authorList>
            <person name="Liu C."/>
            <person name="Liu B."/>
            <person name="Ren Y."/>
            <person name="Zhang Y."/>
            <person name="Wang H."/>
            <person name="Li S."/>
            <person name="Jiang F."/>
            <person name="Yin L."/>
            <person name="Zhang G."/>
            <person name="Qian W."/>
            <person name="Fan W."/>
        </authorList>
    </citation>
    <scope>NUCLEOTIDE SEQUENCE [LARGE SCALE GENOMIC DNA]</scope>
    <source>
        <strain evidence="2">SZHN2017</strain>
        <tissue evidence="2">Muscle</tissue>
    </source>
</reference>
<proteinExistence type="predicted"/>
<dbReference type="InterPro" id="IPR036238">
    <property type="entry name" value="Transglutaminase_C_sf"/>
</dbReference>
<dbReference type="EMBL" id="PZQS01000012">
    <property type="protein sequence ID" value="PVD20987.1"/>
    <property type="molecule type" value="Genomic_DNA"/>
</dbReference>